<organism evidence="2 3">
    <name type="scientific">Orientia tsutsugamushi</name>
    <name type="common">Rickettsia tsutsugamushi</name>
    <dbReference type="NCBI Taxonomy" id="784"/>
    <lineage>
        <taxon>Bacteria</taxon>
        <taxon>Pseudomonadati</taxon>
        <taxon>Pseudomonadota</taxon>
        <taxon>Alphaproteobacteria</taxon>
        <taxon>Rickettsiales</taxon>
        <taxon>Rickettsiaceae</taxon>
        <taxon>Rickettsieae</taxon>
        <taxon>Orientia</taxon>
    </lineage>
</organism>
<dbReference type="SUPFAM" id="SSF52440">
    <property type="entry name" value="PreATP-grasp domain"/>
    <property type="match status" value="1"/>
</dbReference>
<dbReference type="AlphaFoldDB" id="A0A2U3RFL1"/>
<evidence type="ECO:0000259" key="1">
    <source>
        <dbReference type="Pfam" id="PF00289"/>
    </source>
</evidence>
<dbReference type="InterPro" id="IPR005481">
    <property type="entry name" value="BC-like_N"/>
</dbReference>
<evidence type="ECO:0000313" key="2">
    <source>
        <dbReference type="EMBL" id="SPR12011.1"/>
    </source>
</evidence>
<dbReference type="Gene3D" id="3.40.50.20">
    <property type="match status" value="1"/>
</dbReference>
<dbReference type="Proteomes" id="UP000244992">
    <property type="component" value="Chromosome I"/>
</dbReference>
<accession>A0A2U3RFL1</accession>
<dbReference type="Pfam" id="PF00289">
    <property type="entry name" value="Biotin_carb_N"/>
    <property type="match status" value="1"/>
</dbReference>
<protein>
    <recommendedName>
        <fullName evidence="1">Biotin carboxylase-like N-terminal domain-containing protein</fullName>
    </recommendedName>
</protein>
<dbReference type="RefSeq" id="WP_052697872.1">
    <property type="nucleotide sequence ID" value="NZ_LS398550.1"/>
</dbReference>
<proteinExistence type="predicted"/>
<evidence type="ECO:0000313" key="3">
    <source>
        <dbReference type="Proteomes" id="UP000244992"/>
    </source>
</evidence>
<sequence length="82" mass="9218">MGIKSAAVYSEADTNALHVQYADKSCFIGNSPVPESYISISYPKSKLSAYAPNHILLKLLELAELKLYFQIMCFYLKILNLL</sequence>
<reference evidence="3" key="1">
    <citation type="submission" date="2018-03" db="EMBL/GenBank/DDBJ databases">
        <authorList>
            <person name="Batty M. E."/>
            <person name="Batty M E."/>
        </authorList>
    </citation>
    <scope>NUCLEOTIDE SEQUENCE [LARGE SCALE GENOMIC DNA]</scope>
</reference>
<feature type="domain" description="Biotin carboxylase-like N-terminal" evidence="1">
    <location>
        <begin position="1"/>
        <end position="41"/>
    </location>
</feature>
<name>A0A2U3RFL1_ORITS</name>
<dbReference type="EMBL" id="LS398550">
    <property type="protein sequence ID" value="SPR12011.1"/>
    <property type="molecule type" value="Genomic_DNA"/>
</dbReference>
<gene>
    <name evidence="2" type="ORF">KATO_01975</name>
</gene>
<dbReference type="InterPro" id="IPR016185">
    <property type="entry name" value="PreATP-grasp_dom_sf"/>
</dbReference>